<feature type="coiled-coil region" evidence="1">
    <location>
        <begin position="31"/>
        <end position="81"/>
    </location>
</feature>
<evidence type="ECO:0000313" key="5">
    <source>
        <dbReference type="Proteomes" id="UP001589774"/>
    </source>
</evidence>
<reference evidence="4 5" key="1">
    <citation type="submission" date="2024-09" db="EMBL/GenBank/DDBJ databases">
        <authorList>
            <person name="Sun Q."/>
            <person name="Mori K."/>
        </authorList>
    </citation>
    <scope>NUCLEOTIDE SEQUENCE [LARGE SCALE GENOMIC DNA]</scope>
    <source>
        <strain evidence="4 5">CCM 7765</strain>
    </source>
</reference>
<proteinExistence type="predicted"/>
<dbReference type="RefSeq" id="WP_013664409.1">
    <property type="nucleotide sequence ID" value="NZ_JBHLWO010000001.1"/>
</dbReference>
<name>A0ABV6HGZ6_9SPHI</name>
<keyword evidence="1" id="KW-0175">Coiled coil</keyword>
<evidence type="ECO:0000256" key="2">
    <source>
        <dbReference type="SAM" id="Phobius"/>
    </source>
</evidence>
<keyword evidence="5" id="KW-1185">Reference proteome</keyword>
<feature type="signal peptide" evidence="3">
    <location>
        <begin position="1"/>
        <end position="23"/>
    </location>
</feature>
<feature type="chain" id="PRO_5046358614" description="Seryl-tRNA synthetase" evidence="3">
    <location>
        <begin position="24"/>
        <end position="108"/>
    </location>
</feature>
<feature type="transmembrane region" description="Helical" evidence="2">
    <location>
        <begin position="88"/>
        <end position="107"/>
    </location>
</feature>
<keyword evidence="2" id="KW-1133">Transmembrane helix</keyword>
<evidence type="ECO:0000313" key="4">
    <source>
        <dbReference type="EMBL" id="MFC0317218.1"/>
    </source>
</evidence>
<dbReference type="EMBL" id="JBHLWO010000001">
    <property type="protein sequence ID" value="MFC0317218.1"/>
    <property type="molecule type" value="Genomic_DNA"/>
</dbReference>
<evidence type="ECO:0000256" key="3">
    <source>
        <dbReference type="SAM" id="SignalP"/>
    </source>
</evidence>
<evidence type="ECO:0008006" key="6">
    <source>
        <dbReference type="Google" id="ProtNLM"/>
    </source>
</evidence>
<keyword evidence="2" id="KW-0472">Membrane</keyword>
<sequence length="108" mass="11982">MKSKIYALLTVFMLAFTFSTPIAALANDKNAKTIEVSKEEAAREINAMKRRVAEIKAMDKSTMTKAERKALRKELREMNKRARALGSGGVYLSVGAIIIIILVLILIL</sequence>
<organism evidence="4 5">
    <name type="scientific">Olivibacter oleidegradans</name>
    <dbReference type="NCBI Taxonomy" id="760123"/>
    <lineage>
        <taxon>Bacteria</taxon>
        <taxon>Pseudomonadati</taxon>
        <taxon>Bacteroidota</taxon>
        <taxon>Sphingobacteriia</taxon>
        <taxon>Sphingobacteriales</taxon>
        <taxon>Sphingobacteriaceae</taxon>
        <taxon>Olivibacter</taxon>
    </lineage>
</organism>
<protein>
    <recommendedName>
        <fullName evidence="6">Seryl-tRNA synthetase</fullName>
    </recommendedName>
</protein>
<gene>
    <name evidence="4" type="ORF">ACFFI0_02810</name>
</gene>
<evidence type="ECO:0000256" key="1">
    <source>
        <dbReference type="SAM" id="Coils"/>
    </source>
</evidence>
<keyword evidence="2" id="KW-0812">Transmembrane</keyword>
<accession>A0ABV6HGZ6</accession>
<dbReference type="Proteomes" id="UP001589774">
    <property type="component" value="Unassembled WGS sequence"/>
</dbReference>
<keyword evidence="3" id="KW-0732">Signal</keyword>
<comment type="caution">
    <text evidence="4">The sequence shown here is derived from an EMBL/GenBank/DDBJ whole genome shotgun (WGS) entry which is preliminary data.</text>
</comment>